<dbReference type="AlphaFoldDB" id="A0AAV9VA80"/>
<keyword evidence="3" id="KW-1185">Reference proteome</keyword>
<reference evidence="2 3" key="1">
    <citation type="submission" date="2019-10" db="EMBL/GenBank/DDBJ databases">
        <authorList>
            <person name="Palmer J.M."/>
        </authorList>
    </citation>
    <scope>NUCLEOTIDE SEQUENCE [LARGE SCALE GENOMIC DNA]</scope>
    <source>
        <strain evidence="2 3">TWF696</strain>
    </source>
</reference>
<feature type="region of interest" description="Disordered" evidence="1">
    <location>
        <begin position="190"/>
        <end position="288"/>
    </location>
</feature>
<dbReference type="Proteomes" id="UP001375240">
    <property type="component" value="Unassembled WGS sequence"/>
</dbReference>
<proteinExistence type="predicted"/>
<evidence type="ECO:0000313" key="2">
    <source>
        <dbReference type="EMBL" id="KAK6358850.1"/>
    </source>
</evidence>
<accession>A0AAV9VA80</accession>
<evidence type="ECO:0000256" key="1">
    <source>
        <dbReference type="SAM" id="MobiDB-lite"/>
    </source>
</evidence>
<comment type="caution">
    <text evidence="2">The sequence shown here is derived from an EMBL/GenBank/DDBJ whole genome shotgun (WGS) entry which is preliminary data.</text>
</comment>
<organism evidence="2 3">
    <name type="scientific">Orbilia brochopaga</name>
    <dbReference type="NCBI Taxonomy" id="3140254"/>
    <lineage>
        <taxon>Eukaryota</taxon>
        <taxon>Fungi</taxon>
        <taxon>Dikarya</taxon>
        <taxon>Ascomycota</taxon>
        <taxon>Pezizomycotina</taxon>
        <taxon>Orbiliomycetes</taxon>
        <taxon>Orbiliales</taxon>
        <taxon>Orbiliaceae</taxon>
        <taxon>Orbilia</taxon>
    </lineage>
</organism>
<name>A0AAV9VA80_9PEZI</name>
<evidence type="ECO:0000313" key="3">
    <source>
        <dbReference type="Proteomes" id="UP001375240"/>
    </source>
</evidence>
<feature type="compositionally biased region" description="Polar residues" evidence="1">
    <location>
        <begin position="1"/>
        <end position="13"/>
    </location>
</feature>
<sequence length="533" mass="58058">MEPATIPTSNLSRLSERRGLPKLAHIEPPTRVNSVLRPFQAHKSTLSHVIDGEPTLSTSNSTSSLASSISKASISAPRLTSTSSSLATTPLDPLLCMNFEVSPSLPMTPEIGEFQGNWRQLDDEVVATYSGLGLDCEILEDMRRKTRSQSLSERVHIGIKNSTAATSAIAEQVETDSPDVPQEAVNIPSALVSPPSTIQPETATAKPPTLSSTPPPQGTEELYDPDTLSDPSAPTSPVPDTPGRTSRRATVLQRMLPPKLRASMRRRSSSAHSAHAPPPIPPLSTMPALYRQTPETPDEDFDSYFAEKLPLPDNDSFSSIEEMIHTCAATPPLPPFVMPDYFTRTVPLQSTMCSATTSPISNLPSLSEDFLEAAPSSVTDLVKSPLPQPPISPFGSPGLPPVRTVLNIISPMSLTGYQHQQIVPDVVDVDSPAILSPKHRRQVSGEGPVTANSLADMIERMHKEDEAFEVTEKHLLESGWNTPQEVQAIREQRQETKAEWQKRIEVSKRILMEIRKLEVQTSARTDPTPKATQ</sequence>
<feature type="region of interest" description="Disordered" evidence="1">
    <location>
        <begin position="1"/>
        <end position="23"/>
    </location>
</feature>
<gene>
    <name evidence="2" type="ORF">TWF696_000030</name>
</gene>
<protein>
    <submittedName>
        <fullName evidence="2">Uncharacterized protein</fullName>
    </submittedName>
</protein>
<dbReference type="EMBL" id="JAVHNQ010000001">
    <property type="protein sequence ID" value="KAK6358850.1"/>
    <property type="molecule type" value="Genomic_DNA"/>
</dbReference>